<keyword evidence="2" id="KW-1185">Reference proteome</keyword>
<name>A0ABX7BUM9_9HYPH</name>
<organism evidence="1 2">
    <name type="scientific">Devosia oryziradicis</name>
    <dbReference type="NCBI Taxonomy" id="2801335"/>
    <lineage>
        <taxon>Bacteria</taxon>
        <taxon>Pseudomonadati</taxon>
        <taxon>Pseudomonadota</taxon>
        <taxon>Alphaproteobacteria</taxon>
        <taxon>Hyphomicrobiales</taxon>
        <taxon>Devosiaceae</taxon>
        <taxon>Devosia</taxon>
    </lineage>
</organism>
<reference evidence="1 2" key="1">
    <citation type="submission" date="2021-01" db="EMBL/GenBank/DDBJ databases">
        <title>Genome seq and assembly of Devosia sp. G19.</title>
        <authorList>
            <person name="Chhetri G."/>
        </authorList>
    </citation>
    <scope>NUCLEOTIDE SEQUENCE [LARGE SCALE GENOMIC DNA]</scope>
    <source>
        <strain evidence="1 2">G19</strain>
    </source>
</reference>
<evidence type="ECO:0008006" key="3">
    <source>
        <dbReference type="Google" id="ProtNLM"/>
    </source>
</evidence>
<gene>
    <name evidence="1" type="ORF">JI749_10150</name>
</gene>
<proteinExistence type="predicted"/>
<evidence type="ECO:0000313" key="1">
    <source>
        <dbReference type="EMBL" id="QQR34749.1"/>
    </source>
</evidence>
<dbReference type="RefSeq" id="WP_201653015.1">
    <property type="nucleotide sequence ID" value="NZ_CP068047.1"/>
</dbReference>
<evidence type="ECO:0000313" key="2">
    <source>
        <dbReference type="Proteomes" id="UP000595460"/>
    </source>
</evidence>
<dbReference type="EMBL" id="CP068047">
    <property type="protein sequence ID" value="QQR34749.1"/>
    <property type="molecule type" value="Genomic_DNA"/>
</dbReference>
<accession>A0ABX7BUM9</accession>
<dbReference type="Proteomes" id="UP000595460">
    <property type="component" value="Chromosome"/>
</dbReference>
<protein>
    <recommendedName>
        <fullName evidence="3">NERD domain-containing protein</fullName>
    </recommendedName>
</protein>
<sequence length="532" mass="59910">MDQRADQHQAVERPNGIAEHLEQLRAPIIKSNGLTDTERHLAALAENTFLNLWSYPNPYREQRINGSDKGDGKELCDLLVICDPHVLIFSEKNIKWQDKPIEIAWPRWYRSAIDDASKQLRGAERWIDSFPAKIFVDKACTVPLPLPFPPLERRRVHRIVVANGAAAACRSFFNGGTGSLVIMPALKGQDHTDMAEGNIGTVPFAIGDIDPDRDFVHVLDEATLGVVLGELDTITDLTGYLDRRADFIRSGNLALAHGEEDLLAYYSVRADSEGQHHFSPPGKGTWAFHGPLRLDGSHYAGLINDPRYLAKKKADKVSYVWDALIEQFTGHLLDGTSLVPPGQDYSLSRSEQAFRAMAQEPRVARRNLGNAFLDACRRGMNRQIFFRVVVSPMEHPVGTAYFFMTIKFEEGMFREGYEQYRIVRSGYLELYAKAVLMRNPGLTKIIGIGREPPGQGRGVSEDCIYAEQDEWSDEERAEIEFRCGEVGIMQSLTGRTYHVDEYPKTGKRPQPAYSGFNRAERRRMAAALKKGR</sequence>